<reference evidence="2" key="1">
    <citation type="submission" date="2017-04" db="EMBL/GenBank/DDBJ databases">
        <authorList>
            <person name="Varghese N."/>
            <person name="Submissions S."/>
        </authorList>
    </citation>
    <scope>NUCLEOTIDE SEQUENCE [LARGE SCALE GENOMIC DNA]</scope>
    <source>
        <strain evidence="2">DSM 16537</strain>
    </source>
</reference>
<organism evidence="1 2">
    <name type="scientific">Aquiflexum balticum DSM 16537</name>
    <dbReference type="NCBI Taxonomy" id="758820"/>
    <lineage>
        <taxon>Bacteria</taxon>
        <taxon>Pseudomonadati</taxon>
        <taxon>Bacteroidota</taxon>
        <taxon>Cytophagia</taxon>
        <taxon>Cytophagales</taxon>
        <taxon>Cyclobacteriaceae</taxon>
        <taxon>Aquiflexum</taxon>
    </lineage>
</organism>
<gene>
    <name evidence="1" type="ORF">SAMN00777080_2719</name>
</gene>
<protein>
    <recommendedName>
        <fullName evidence="3">DUF3822 domain-containing protein</fullName>
    </recommendedName>
</protein>
<evidence type="ECO:0000313" key="2">
    <source>
        <dbReference type="Proteomes" id="UP000192333"/>
    </source>
</evidence>
<dbReference type="InterPro" id="IPR024213">
    <property type="entry name" value="DUF3822"/>
</dbReference>
<dbReference type="EMBL" id="LT838813">
    <property type="protein sequence ID" value="SMD44104.1"/>
    <property type="molecule type" value="Genomic_DNA"/>
</dbReference>
<dbReference type="Proteomes" id="UP000192333">
    <property type="component" value="Chromosome I"/>
</dbReference>
<dbReference type="AlphaFoldDB" id="A0A1W2H5R1"/>
<dbReference type="Gene3D" id="3.30.420.260">
    <property type="match status" value="1"/>
</dbReference>
<dbReference type="Gene3D" id="3.30.420.250">
    <property type="match status" value="1"/>
</dbReference>
<dbReference type="Pfam" id="PF12864">
    <property type="entry name" value="DUF3822"/>
    <property type="match status" value="1"/>
</dbReference>
<accession>A0A1W2H5R1</accession>
<proteinExistence type="predicted"/>
<name>A0A1W2H5R1_9BACT</name>
<evidence type="ECO:0008006" key="3">
    <source>
        <dbReference type="Google" id="ProtNLM"/>
    </source>
</evidence>
<dbReference type="STRING" id="758820.SAMN00777080_2719"/>
<sequence>MVSSLSLFLYEDYYFHFAKDQNGKILAIHKHSFENLRSLNYKLKEDRLYQLDVPTRVYNFASPFSLIPGPLFDPALSSVFLFFSEKPVENSMVYDTSLESNNLHLVGSIRKDLAEMLSENKSEIYFHHGATSFLSFVLKEKFNLVNQEILILIHKGWFYLTAFSNQELVLFNRFEVNNKEEILNYIVGITHQLEFNANYCRLSIFGNSSLYGIDDNWVSQYFKNFAISSPLSNIHYQEGTQSFQNPKTFESFWELP</sequence>
<evidence type="ECO:0000313" key="1">
    <source>
        <dbReference type="EMBL" id="SMD44104.1"/>
    </source>
</evidence>
<keyword evidence="2" id="KW-1185">Reference proteome</keyword>
<dbReference type="CDD" id="cd24013">
    <property type="entry name" value="ASKHA_ATPase_BT3980-like"/>
    <property type="match status" value="1"/>
</dbReference>